<dbReference type="SUPFAM" id="SSF51735">
    <property type="entry name" value="NAD(P)-binding Rossmann-fold domains"/>
    <property type="match status" value="2"/>
</dbReference>
<proteinExistence type="inferred from homology"/>
<dbReference type="GO" id="GO:0016491">
    <property type="term" value="F:oxidoreductase activity"/>
    <property type="evidence" value="ECO:0007669"/>
    <property type="project" value="UniProtKB-KW"/>
</dbReference>
<keyword evidence="5" id="KW-0560">Oxidoreductase</keyword>
<feature type="domain" description="GFO/IDH/MocA-like oxidoreductase" evidence="9">
    <location>
        <begin position="461"/>
        <end position="547"/>
    </location>
</feature>
<protein>
    <submittedName>
        <fullName evidence="10">Predicted dehydrogenase</fullName>
    </submittedName>
</protein>
<evidence type="ECO:0000256" key="2">
    <source>
        <dbReference type="ARBA" id="ARBA00008072"/>
    </source>
</evidence>
<evidence type="ECO:0000256" key="5">
    <source>
        <dbReference type="ARBA" id="ARBA00023002"/>
    </source>
</evidence>
<name>A0A1W1XS81_9BACT</name>
<reference evidence="10 11" key="1">
    <citation type="submission" date="2017-04" db="EMBL/GenBank/DDBJ databases">
        <authorList>
            <person name="Afonso C.L."/>
            <person name="Miller P.J."/>
            <person name="Scott M.A."/>
            <person name="Spackman E."/>
            <person name="Goraichik I."/>
            <person name="Dimitrov K.M."/>
            <person name="Suarez D.L."/>
            <person name="Swayne D.E."/>
        </authorList>
    </citation>
    <scope>NUCLEOTIDE SEQUENCE [LARGE SCALE GENOMIC DNA]</scope>
    <source>
        <strain evidence="10 11">DSM 13146</strain>
    </source>
</reference>
<dbReference type="Gene3D" id="3.30.360.10">
    <property type="entry name" value="Dihydrodipicolinate Reductase, domain 2"/>
    <property type="match status" value="1"/>
</dbReference>
<sequence length="625" mass="68043">MGDRVVSNGPHAEVVSVPKNLCARIPDGVSDEAAVFTVLGAIALQGIRLLEPTLGECFVVTGLGLIGQLAVQILQAHGCRVLGLDVDPARCRLAEGFGAAAFHLAPGSDPVAEALRFSRQRGVDGVLVTAATRSSEPIAQAAHMCRKRGRIVLTGVTGLELNRSDFYEKELSFRVSCSYGPGRYDPHYEEKGHDYPVGYVRWTEQRNFEAVLDLMAAGKLDVEPLITHRFPFHEATRAYDLLAENREPYLGVLLEYSSAAAPREAGAQVEKTATRVRTERGPGPEASRLSRTVFLKESGQERPSAAEEAVVGFIGAGAFASRILAPAVAAAGARLKAISSASGVSGTHLGKKLGFQQSTTENEVLFGDPEITTVFITTRHNTHGPLVLKALKAGKHVFVEKPLCLTEKELDAIGEELQSRPDPKPLLMVGFNRRFAPHIQKMRTLLQGTKGPKAFVMTVNAGAIPPDHWIQDPEIGGGRILGEVCHFVDLVRFLAGCPIREHWVSALKSPTHDTLSLQLAFQDGSIGTIHYLSNGHRRFPKERLEVFAQGRVLQLDNFRKLRGFGWPGFKKMNLWRQDKGHQAEAAAFIQAVRSGGPSPIAFHEIEEVMRVCLAADRHVRSGSRA</sequence>
<keyword evidence="4" id="KW-0862">Zinc</keyword>
<feature type="domain" description="Gfo/Idh/MocA-like oxidoreductase N-terminal" evidence="8">
    <location>
        <begin position="311"/>
        <end position="419"/>
    </location>
</feature>
<keyword evidence="3" id="KW-0479">Metal-binding</keyword>
<dbReference type="PANTHER" id="PTHR43350:SF19">
    <property type="entry name" value="D-GULOSIDE 3-DEHYDROGENASE"/>
    <property type="match status" value="1"/>
</dbReference>
<dbReference type="GO" id="GO:0000166">
    <property type="term" value="F:nucleotide binding"/>
    <property type="evidence" value="ECO:0007669"/>
    <property type="project" value="InterPro"/>
</dbReference>
<dbReference type="InterPro" id="IPR013149">
    <property type="entry name" value="ADH-like_C"/>
</dbReference>
<dbReference type="InterPro" id="IPR011032">
    <property type="entry name" value="GroES-like_sf"/>
</dbReference>
<accession>A0A1W1XS81</accession>
<evidence type="ECO:0000256" key="4">
    <source>
        <dbReference type="ARBA" id="ARBA00022833"/>
    </source>
</evidence>
<dbReference type="PANTHER" id="PTHR43350">
    <property type="entry name" value="NAD-DEPENDENT ALCOHOL DEHYDROGENASE"/>
    <property type="match status" value="1"/>
</dbReference>
<dbReference type="Pfam" id="PF01408">
    <property type="entry name" value="GFO_IDH_MocA"/>
    <property type="match status" value="1"/>
</dbReference>
<comment type="similarity">
    <text evidence="2">Belongs to the zinc-containing alcohol dehydrogenase family.</text>
</comment>
<dbReference type="AlphaFoldDB" id="A0A1W1XS81"/>
<dbReference type="SUPFAM" id="SSF50129">
    <property type="entry name" value="GroES-like"/>
    <property type="match status" value="1"/>
</dbReference>
<comment type="cofactor">
    <cofactor evidence="1">
        <name>Zn(2+)</name>
        <dbReference type="ChEBI" id="CHEBI:29105"/>
    </cofactor>
</comment>
<dbReference type="InterPro" id="IPR036291">
    <property type="entry name" value="NAD(P)-bd_dom_sf"/>
</dbReference>
<evidence type="ECO:0000256" key="1">
    <source>
        <dbReference type="ARBA" id="ARBA00001947"/>
    </source>
</evidence>
<organism evidence="10 11">
    <name type="scientific">Desulfacinum hydrothermale DSM 13146</name>
    <dbReference type="NCBI Taxonomy" id="1121390"/>
    <lineage>
        <taxon>Bacteria</taxon>
        <taxon>Pseudomonadati</taxon>
        <taxon>Thermodesulfobacteriota</taxon>
        <taxon>Syntrophobacteria</taxon>
        <taxon>Syntrophobacterales</taxon>
        <taxon>Syntrophobacteraceae</taxon>
        <taxon>Desulfacinum</taxon>
    </lineage>
</organism>
<gene>
    <name evidence="10" type="ORF">SAMN02746041_02728</name>
</gene>
<dbReference type="Gene3D" id="3.40.50.720">
    <property type="entry name" value="NAD(P)-binding Rossmann-like Domain"/>
    <property type="match status" value="2"/>
</dbReference>
<dbReference type="STRING" id="1121390.SAMN02746041_02728"/>
<dbReference type="Pfam" id="PF00107">
    <property type="entry name" value="ADH_zinc_N"/>
    <property type="match status" value="1"/>
</dbReference>
<dbReference type="SUPFAM" id="SSF55347">
    <property type="entry name" value="Glyceraldehyde-3-phosphate dehydrogenase-like, C-terminal domain"/>
    <property type="match status" value="1"/>
</dbReference>
<evidence type="ECO:0000259" key="9">
    <source>
        <dbReference type="Pfam" id="PF22725"/>
    </source>
</evidence>
<dbReference type="GO" id="GO:0046872">
    <property type="term" value="F:metal ion binding"/>
    <property type="evidence" value="ECO:0007669"/>
    <property type="project" value="UniProtKB-KW"/>
</dbReference>
<dbReference type="InterPro" id="IPR055170">
    <property type="entry name" value="GFO_IDH_MocA-like_dom"/>
</dbReference>
<evidence type="ECO:0000256" key="3">
    <source>
        <dbReference type="ARBA" id="ARBA00022723"/>
    </source>
</evidence>
<dbReference type="CDD" id="cd08255">
    <property type="entry name" value="2-desacetyl-2-hydroxyethyl_bacteriochlorophyllide_like"/>
    <property type="match status" value="1"/>
</dbReference>
<evidence type="ECO:0000259" key="8">
    <source>
        <dbReference type="Pfam" id="PF01408"/>
    </source>
</evidence>
<keyword evidence="11" id="KW-1185">Reference proteome</keyword>
<evidence type="ECO:0000313" key="11">
    <source>
        <dbReference type="Proteomes" id="UP000192783"/>
    </source>
</evidence>
<dbReference type="Gene3D" id="3.90.180.10">
    <property type="entry name" value="Medium-chain alcohol dehydrogenases, catalytic domain"/>
    <property type="match status" value="1"/>
</dbReference>
<feature type="domain" description="Alcohol dehydrogenase-like C-terminal" evidence="7">
    <location>
        <begin position="66"/>
        <end position="184"/>
    </location>
</feature>
<dbReference type="InterPro" id="IPR000683">
    <property type="entry name" value="Gfo/Idh/MocA-like_OxRdtase_N"/>
</dbReference>
<dbReference type="Pfam" id="PF22725">
    <property type="entry name" value="GFO_IDH_MocA_C3"/>
    <property type="match status" value="1"/>
</dbReference>
<evidence type="ECO:0000313" key="10">
    <source>
        <dbReference type="EMBL" id="SMC26714.1"/>
    </source>
</evidence>
<feature type="region of interest" description="Disordered" evidence="6">
    <location>
        <begin position="265"/>
        <end position="287"/>
    </location>
</feature>
<dbReference type="Proteomes" id="UP000192783">
    <property type="component" value="Unassembled WGS sequence"/>
</dbReference>
<feature type="compositionally biased region" description="Basic and acidic residues" evidence="6">
    <location>
        <begin position="272"/>
        <end position="282"/>
    </location>
</feature>
<evidence type="ECO:0000259" key="7">
    <source>
        <dbReference type="Pfam" id="PF00107"/>
    </source>
</evidence>
<evidence type="ECO:0000256" key="6">
    <source>
        <dbReference type="SAM" id="MobiDB-lite"/>
    </source>
</evidence>
<dbReference type="EMBL" id="FWXF01000018">
    <property type="protein sequence ID" value="SMC26714.1"/>
    <property type="molecule type" value="Genomic_DNA"/>
</dbReference>